<sequence length="71" mass="8065">MKLSECRRPPRILCPFLYSFSDRSTAHRNGSARMVPLAVYHLLLPVSSAFSDVVIQVSKSFTEKEPSLKRI</sequence>
<evidence type="ECO:0000313" key="2">
    <source>
        <dbReference type="Proteomes" id="UP000799779"/>
    </source>
</evidence>
<accession>A0A6A5X2S3</accession>
<dbReference type="Proteomes" id="UP000799779">
    <property type="component" value="Unassembled WGS sequence"/>
</dbReference>
<evidence type="ECO:0000313" key="1">
    <source>
        <dbReference type="EMBL" id="KAF2006346.1"/>
    </source>
</evidence>
<proteinExistence type="predicted"/>
<keyword evidence="2" id="KW-1185">Reference proteome</keyword>
<organism evidence="1 2">
    <name type="scientific">Amniculicola lignicola CBS 123094</name>
    <dbReference type="NCBI Taxonomy" id="1392246"/>
    <lineage>
        <taxon>Eukaryota</taxon>
        <taxon>Fungi</taxon>
        <taxon>Dikarya</taxon>
        <taxon>Ascomycota</taxon>
        <taxon>Pezizomycotina</taxon>
        <taxon>Dothideomycetes</taxon>
        <taxon>Pleosporomycetidae</taxon>
        <taxon>Pleosporales</taxon>
        <taxon>Amniculicolaceae</taxon>
        <taxon>Amniculicola</taxon>
    </lineage>
</organism>
<protein>
    <submittedName>
        <fullName evidence="1">Uncharacterized protein</fullName>
    </submittedName>
</protein>
<name>A0A6A5X2S3_9PLEO</name>
<dbReference type="EMBL" id="ML977560">
    <property type="protein sequence ID" value="KAF2006346.1"/>
    <property type="molecule type" value="Genomic_DNA"/>
</dbReference>
<dbReference type="AlphaFoldDB" id="A0A6A5X2S3"/>
<reference evidence="1" key="1">
    <citation type="journal article" date="2020" name="Stud. Mycol.">
        <title>101 Dothideomycetes genomes: a test case for predicting lifestyles and emergence of pathogens.</title>
        <authorList>
            <person name="Haridas S."/>
            <person name="Albert R."/>
            <person name="Binder M."/>
            <person name="Bloem J."/>
            <person name="Labutti K."/>
            <person name="Salamov A."/>
            <person name="Andreopoulos B."/>
            <person name="Baker S."/>
            <person name="Barry K."/>
            <person name="Bills G."/>
            <person name="Bluhm B."/>
            <person name="Cannon C."/>
            <person name="Castanera R."/>
            <person name="Culley D."/>
            <person name="Daum C."/>
            <person name="Ezra D."/>
            <person name="Gonzalez J."/>
            <person name="Henrissat B."/>
            <person name="Kuo A."/>
            <person name="Liang C."/>
            <person name="Lipzen A."/>
            <person name="Lutzoni F."/>
            <person name="Magnuson J."/>
            <person name="Mondo S."/>
            <person name="Nolan M."/>
            <person name="Ohm R."/>
            <person name="Pangilinan J."/>
            <person name="Park H.-J."/>
            <person name="Ramirez L."/>
            <person name="Alfaro M."/>
            <person name="Sun H."/>
            <person name="Tritt A."/>
            <person name="Yoshinaga Y."/>
            <person name="Zwiers L.-H."/>
            <person name="Turgeon B."/>
            <person name="Goodwin S."/>
            <person name="Spatafora J."/>
            <person name="Crous P."/>
            <person name="Grigoriev I."/>
        </authorList>
    </citation>
    <scope>NUCLEOTIDE SEQUENCE</scope>
    <source>
        <strain evidence="1">CBS 123094</strain>
    </source>
</reference>
<gene>
    <name evidence="1" type="ORF">P154DRAFT_257459</name>
</gene>